<comment type="caution">
    <text evidence="10">The sequence shown here is derived from an EMBL/GenBank/DDBJ whole genome shotgun (WGS) entry which is preliminary data.</text>
</comment>
<evidence type="ECO:0000256" key="7">
    <source>
        <dbReference type="ARBA" id="ARBA00023235"/>
    </source>
</evidence>
<organism evidence="10 11">
    <name type="scientific">Trebonia kvetii</name>
    <dbReference type="NCBI Taxonomy" id="2480626"/>
    <lineage>
        <taxon>Bacteria</taxon>
        <taxon>Bacillati</taxon>
        <taxon>Actinomycetota</taxon>
        <taxon>Actinomycetes</taxon>
        <taxon>Streptosporangiales</taxon>
        <taxon>Treboniaceae</taxon>
        <taxon>Trebonia</taxon>
    </lineage>
</organism>
<dbReference type="EMBL" id="RPFW01000001">
    <property type="protein sequence ID" value="TVZ06206.1"/>
    <property type="molecule type" value="Genomic_DNA"/>
</dbReference>
<dbReference type="PANTHER" id="PTHR30345">
    <property type="entry name" value="RIBOSE-5-PHOSPHATE ISOMERASE B"/>
    <property type="match status" value="1"/>
</dbReference>
<sequence length="191" mass="20155">MRVYLGSDHAGFELKAAIIAWLGEAGHEAVDCGPASYDPEDDYPVFVMRAAEGVIGDPGSLGIVIGGSGNGEQIAANKVPGVRAALAWTAETAQLARQHNDANVLSLGARMYSLADAVSFAKVFVETPFSGEPRHARRLAMIADFEKTGDLPPLLSPGGRPPVPPGVLARRPDGKNRHRIGPPRCGGWVPR</sequence>
<dbReference type="PANTHER" id="PTHR30345:SF0">
    <property type="entry name" value="DNA DAMAGE-REPAIR_TOLERATION PROTEIN DRT102"/>
    <property type="match status" value="1"/>
</dbReference>
<accession>A0A6P2C782</accession>
<dbReference type="GO" id="GO:0009052">
    <property type="term" value="P:pentose-phosphate shunt, non-oxidative branch"/>
    <property type="evidence" value="ECO:0007669"/>
    <property type="project" value="TreeGrafter"/>
</dbReference>
<dbReference type="EC" id="5.3.1.6" evidence="5"/>
<dbReference type="Proteomes" id="UP000460272">
    <property type="component" value="Unassembled WGS sequence"/>
</dbReference>
<dbReference type="SUPFAM" id="SSF89623">
    <property type="entry name" value="Ribose/Galactose isomerase RpiB/AlsB"/>
    <property type="match status" value="1"/>
</dbReference>
<dbReference type="GO" id="GO:0019316">
    <property type="term" value="P:D-allose catabolic process"/>
    <property type="evidence" value="ECO:0007669"/>
    <property type="project" value="TreeGrafter"/>
</dbReference>
<dbReference type="AlphaFoldDB" id="A0A6P2C782"/>
<dbReference type="NCBIfam" id="NF004051">
    <property type="entry name" value="PRK05571.1"/>
    <property type="match status" value="1"/>
</dbReference>
<evidence type="ECO:0000256" key="1">
    <source>
        <dbReference type="ARBA" id="ARBA00001713"/>
    </source>
</evidence>
<dbReference type="Gene3D" id="3.40.1400.10">
    <property type="entry name" value="Sugar-phosphate isomerase, RpiB/LacA/LacB"/>
    <property type="match status" value="1"/>
</dbReference>
<comment type="pathway">
    <text evidence="2">Carbohydrate degradation; pentose phosphate pathway; D-ribose 5-phosphate from D-ribulose 5-phosphate (non-oxidative stage): step 1/1.</text>
</comment>
<dbReference type="Pfam" id="PF02502">
    <property type="entry name" value="LacAB_rpiB"/>
    <property type="match status" value="1"/>
</dbReference>
<dbReference type="GO" id="GO:0004751">
    <property type="term" value="F:ribose-5-phosphate isomerase activity"/>
    <property type="evidence" value="ECO:0007669"/>
    <property type="project" value="UniProtKB-EC"/>
</dbReference>
<evidence type="ECO:0000313" key="10">
    <source>
        <dbReference type="EMBL" id="TVZ06206.1"/>
    </source>
</evidence>
<keyword evidence="7 10" id="KW-0413">Isomerase</keyword>
<comment type="catalytic activity">
    <reaction evidence="1">
        <text>aldehydo-D-ribose 5-phosphate = D-ribulose 5-phosphate</text>
        <dbReference type="Rhea" id="RHEA:14657"/>
        <dbReference type="ChEBI" id="CHEBI:58121"/>
        <dbReference type="ChEBI" id="CHEBI:58273"/>
        <dbReference type="EC" id="5.3.1.6"/>
    </reaction>
</comment>
<dbReference type="NCBIfam" id="TIGR02133">
    <property type="entry name" value="RPI_actino"/>
    <property type="match status" value="1"/>
</dbReference>
<evidence type="ECO:0000256" key="5">
    <source>
        <dbReference type="ARBA" id="ARBA00011959"/>
    </source>
</evidence>
<dbReference type="InterPro" id="IPR003500">
    <property type="entry name" value="RpiB_LacA_LacB"/>
</dbReference>
<name>A0A6P2C782_9ACTN</name>
<dbReference type="InterPro" id="IPR036569">
    <property type="entry name" value="RpiB_LacA_LacB_sf"/>
</dbReference>
<evidence type="ECO:0000256" key="6">
    <source>
        <dbReference type="ARBA" id="ARBA00014007"/>
    </source>
</evidence>
<evidence type="ECO:0000256" key="3">
    <source>
        <dbReference type="ARBA" id="ARBA00008754"/>
    </source>
</evidence>
<evidence type="ECO:0000256" key="2">
    <source>
        <dbReference type="ARBA" id="ARBA00004988"/>
    </source>
</evidence>
<protein>
    <recommendedName>
        <fullName evidence="6">Ribose-5-phosphate isomerase B</fullName>
        <ecNumber evidence="5">5.3.1.6</ecNumber>
    </recommendedName>
    <alternativeName>
        <fullName evidence="8">Phosphoriboisomerase B</fullName>
    </alternativeName>
</protein>
<gene>
    <name evidence="10" type="ORF">EAS64_01830</name>
</gene>
<evidence type="ECO:0000256" key="9">
    <source>
        <dbReference type="SAM" id="MobiDB-lite"/>
    </source>
</evidence>
<reference evidence="10 11" key="1">
    <citation type="submission" date="2018-11" db="EMBL/GenBank/DDBJ databases">
        <title>Trebonia kvetii gen.nov., sp.nov., a novel acidophilic actinobacterium, and proposal of the new actinobacterial family Treboniaceae fam. nov.</title>
        <authorList>
            <person name="Rapoport D."/>
            <person name="Sagova-Mareckova M."/>
            <person name="Sedlacek I."/>
            <person name="Provaznik J."/>
            <person name="Kralova S."/>
            <person name="Pavlinic D."/>
            <person name="Benes V."/>
            <person name="Kopecky J."/>
        </authorList>
    </citation>
    <scope>NUCLEOTIDE SEQUENCE [LARGE SCALE GENOMIC DNA]</scope>
    <source>
        <strain evidence="10 11">15Tr583</strain>
    </source>
</reference>
<proteinExistence type="inferred from homology"/>
<dbReference type="InterPro" id="IPR011860">
    <property type="entry name" value="Rib-5-P_Isoase_Actino"/>
</dbReference>
<comment type="similarity">
    <text evidence="3">Belongs to the LacAB/RpiB family.</text>
</comment>
<comment type="subunit">
    <text evidence="4">Homodimer.</text>
</comment>
<evidence type="ECO:0000313" key="11">
    <source>
        <dbReference type="Proteomes" id="UP000460272"/>
    </source>
</evidence>
<dbReference type="OrthoDB" id="1778624at2"/>
<keyword evidence="11" id="KW-1185">Reference proteome</keyword>
<evidence type="ECO:0000256" key="4">
    <source>
        <dbReference type="ARBA" id="ARBA00011738"/>
    </source>
</evidence>
<feature type="region of interest" description="Disordered" evidence="9">
    <location>
        <begin position="153"/>
        <end position="191"/>
    </location>
</feature>
<evidence type="ECO:0000256" key="8">
    <source>
        <dbReference type="ARBA" id="ARBA00032117"/>
    </source>
</evidence>
<dbReference type="NCBIfam" id="TIGR00689">
    <property type="entry name" value="rpiB_lacA_lacB"/>
    <property type="match status" value="1"/>
</dbReference>